<dbReference type="AlphaFoldDB" id="A0A085ZCQ0"/>
<dbReference type="Proteomes" id="UP000028715">
    <property type="component" value="Unassembled WGS sequence"/>
</dbReference>
<dbReference type="STRING" id="362418.IW19_24835"/>
<evidence type="ECO:0000313" key="1">
    <source>
        <dbReference type="EMBL" id="KFF02214.1"/>
    </source>
</evidence>
<keyword evidence="2" id="KW-1185">Reference proteome</keyword>
<reference evidence="1 2" key="1">
    <citation type="submission" date="2014-07" db="EMBL/GenBank/DDBJ databases">
        <title>Genome of Flavobacterium reichenbachii LMG 25512.</title>
        <authorList>
            <person name="Stropko S.J."/>
            <person name="Pipes S.E."/>
            <person name="Newman J.D."/>
        </authorList>
    </citation>
    <scope>NUCLEOTIDE SEQUENCE [LARGE SCALE GENOMIC DNA]</scope>
    <source>
        <strain evidence="1 2">LMG 25512</strain>
    </source>
</reference>
<comment type="caution">
    <text evidence="1">The sequence shown here is derived from an EMBL/GenBank/DDBJ whole genome shotgun (WGS) entry which is preliminary data.</text>
</comment>
<evidence type="ECO:0000313" key="2">
    <source>
        <dbReference type="Proteomes" id="UP000028715"/>
    </source>
</evidence>
<accession>A0A085ZCQ0</accession>
<sequence>MINSNLESFNIKVFNILKLKDELKYLDYEVDLSKNQSRFNFSNGIYLGFDQKIYVYYTAEEVLNNSVYSVKKYLNYDTTLKQFENVEDAFGYIEYLLSLIKYKQLEQFFYFEYKAKKTIQLLWKKFSLKIVNNQSTDDYAVRIGISGLDFFVTICFFATYEFEVDFTPANENWSTYKIKRYFTIDDLFIDLESFTFYDLISIKESERDMF</sequence>
<dbReference type="OrthoDB" id="1348887at2"/>
<gene>
    <name evidence="1" type="ORF">IW19_24835</name>
</gene>
<proteinExistence type="predicted"/>
<name>A0A085ZCQ0_9FLAO</name>
<organism evidence="1 2">
    <name type="scientific">Flavobacterium reichenbachii</name>
    <dbReference type="NCBI Taxonomy" id="362418"/>
    <lineage>
        <taxon>Bacteria</taxon>
        <taxon>Pseudomonadati</taxon>
        <taxon>Bacteroidota</taxon>
        <taxon>Flavobacteriia</taxon>
        <taxon>Flavobacteriales</taxon>
        <taxon>Flavobacteriaceae</taxon>
        <taxon>Flavobacterium</taxon>
    </lineage>
</organism>
<dbReference type="RefSeq" id="WP_035690358.1">
    <property type="nucleotide sequence ID" value="NZ_JPRL01000006.1"/>
</dbReference>
<protein>
    <submittedName>
        <fullName evidence="1">Uncharacterized protein</fullName>
    </submittedName>
</protein>
<dbReference type="EMBL" id="JPRL01000006">
    <property type="protein sequence ID" value="KFF02214.1"/>
    <property type="molecule type" value="Genomic_DNA"/>
</dbReference>